<dbReference type="EMBL" id="JBHSDP010000011">
    <property type="protein sequence ID" value="MFC4328382.1"/>
    <property type="molecule type" value="Genomic_DNA"/>
</dbReference>
<name>A0ABV8TCY4_9ACTN</name>
<evidence type="ECO:0000313" key="1">
    <source>
        <dbReference type="EMBL" id="MFC4328382.1"/>
    </source>
</evidence>
<proteinExistence type="predicted"/>
<organism evidence="1 2">
    <name type="scientific">Streptomyces andamanensis</name>
    <dbReference type="NCBI Taxonomy" id="1565035"/>
    <lineage>
        <taxon>Bacteria</taxon>
        <taxon>Bacillati</taxon>
        <taxon>Actinomycetota</taxon>
        <taxon>Actinomycetes</taxon>
        <taxon>Kitasatosporales</taxon>
        <taxon>Streptomycetaceae</taxon>
        <taxon>Streptomyces</taxon>
    </lineage>
</organism>
<sequence>MTNVSDTVLLTWRARPMARWAATAARSGRWPARWPGNAVLLMIRSAPHLPDLRG</sequence>
<evidence type="ECO:0000313" key="2">
    <source>
        <dbReference type="Proteomes" id="UP001595824"/>
    </source>
</evidence>
<dbReference type="Proteomes" id="UP001595824">
    <property type="component" value="Unassembled WGS sequence"/>
</dbReference>
<gene>
    <name evidence="1" type="ORF">ACFPC0_11140</name>
</gene>
<reference evidence="2" key="1">
    <citation type="journal article" date="2019" name="Int. J. Syst. Evol. Microbiol.">
        <title>The Global Catalogue of Microorganisms (GCM) 10K type strain sequencing project: providing services to taxonomists for standard genome sequencing and annotation.</title>
        <authorList>
            <consortium name="The Broad Institute Genomics Platform"/>
            <consortium name="The Broad Institute Genome Sequencing Center for Infectious Disease"/>
            <person name="Wu L."/>
            <person name="Ma J."/>
        </authorList>
    </citation>
    <scope>NUCLEOTIDE SEQUENCE [LARGE SCALE GENOMIC DNA]</scope>
    <source>
        <strain evidence="2">PCU 347</strain>
    </source>
</reference>
<keyword evidence="2" id="KW-1185">Reference proteome</keyword>
<accession>A0ABV8TCY4</accession>
<protein>
    <submittedName>
        <fullName evidence="1">Uncharacterized protein</fullName>
    </submittedName>
</protein>
<dbReference type="RefSeq" id="WP_381738594.1">
    <property type="nucleotide sequence ID" value="NZ_JBHSDP010000011.1"/>
</dbReference>
<comment type="caution">
    <text evidence="1">The sequence shown here is derived from an EMBL/GenBank/DDBJ whole genome shotgun (WGS) entry which is preliminary data.</text>
</comment>